<reference evidence="1" key="1">
    <citation type="submission" date="2006-10" db="EMBL/GenBank/DDBJ databases">
        <authorList>
            <person name="Amadeo P."/>
            <person name="Zhao Q."/>
            <person name="Wortman J."/>
            <person name="Fraser-Liggett C."/>
            <person name="Carlton J."/>
        </authorList>
    </citation>
    <scope>NUCLEOTIDE SEQUENCE</scope>
    <source>
        <strain evidence="1">G3</strain>
    </source>
</reference>
<dbReference type="VEuPathDB" id="TrichDB:TVAGG3_0394290"/>
<dbReference type="RefSeq" id="XP_001324034.1">
    <property type="nucleotide sequence ID" value="XM_001323999.1"/>
</dbReference>
<name>A2E688_TRIV3</name>
<evidence type="ECO:0000313" key="2">
    <source>
        <dbReference type="Proteomes" id="UP000001542"/>
    </source>
</evidence>
<dbReference type="SMR" id="A2E688"/>
<dbReference type="InParanoid" id="A2E688"/>
<dbReference type="KEGG" id="tva:4769769"/>
<organism evidence="1 2">
    <name type="scientific">Trichomonas vaginalis (strain ATCC PRA-98 / G3)</name>
    <dbReference type="NCBI Taxonomy" id="412133"/>
    <lineage>
        <taxon>Eukaryota</taxon>
        <taxon>Metamonada</taxon>
        <taxon>Parabasalia</taxon>
        <taxon>Trichomonadida</taxon>
        <taxon>Trichomonadidae</taxon>
        <taxon>Trichomonas</taxon>
    </lineage>
</organism>
<dbReference type="EMBL" id="DS113312">
    <property type="protein sequence ID" value="EAY11811.1"/>
    <property type="molecule type" value="Genomic_DNA"/>
</dbReference>
<reference evidence="1" key="2">
    <citation type="journal article" date="2007" name="Science">
        <title>Draft genome sequence of the sexually transmitted pathogen Trichomonas vaginalis.</title>
        <authorList>
            <person name="Carlton J.M."/>
            <person name="Hirt R.P."/>
            <person name="Silva J.C."/>
            <person name="Delcher A.L."/>
            <person name="Schatz M."/>
            <person name="Zhao Q."/>
            <person name="Wortman J.R."/>
            <person name="Bidwell S.L."/>
            <person name="Alsmark U.C.M."/>
            <person name="Besteiro S."/>
            <person name="Sicheritz-Ponten T."/>
            <person name="Noel C.J."/>
            <person name="Dacks J.B."/>
            <person name="Foster P.G."/>
            <person name="Simillion C."/>
            <person name="Van de Peer Y."/>
            <person name="Miranda-Saavedra D."/>
            <person name="Barton G.J."/>
            <person name="Westrop G.D."/>
            <person name="Mueller S."/>
            <person name="Dessi D."/>
            <person name="Fiori P.L."/>
            <person name="Ren Q."/>
            <person name="Paulsen I."/>
            <person name="Zhang H."/>
            <person name="Bastida-Corcuera F.D."/>
            <person name="Simoes-Barbosa A."/>
            <person name="Brown M.T."/>
            <person name="Hayes R.D."/>
            <person name="Mukherjee M."/>
            <person name="Okumura C.Y."/>
            <person name="Schneider R."/>
            <person name="Smith A.J."/>
            <person name="Vanacova S."/>
            <person name="Villalvazo M."/>
            <person name="Haas B.J."/>
            <person name="Pertea M."/>
            <person name="Feldblyum T.V."/>
            <person name="Utterback T.R."/>
            <person name="Shu C.L."/>
            <person name="Osoegawa K."/>
            <person name="de Jong P.J."/>
            <person name="Hrdy I."/>
            <person name="Horvathova L."/>
            <person name="Zubacova Z."/>
            <person name="Dolezal P."/>
            <person name="Malik S.B."/>
            <person name="Logsdon J.M. Jr."/>
            <person name="Henze K."/>
            <person name="Gupta A."/>
            <person name="Wang C.C."/>
            <person name="Dunne R.L."/>
            <person name="Upcroft J.A."/>
            <person name="Upcroft P."/>
            <person name="White O."/>
            <person name="Salzberg S.L."/>
            <person name="Tang P."/>
            <person name="Chiu C.-H."/>
            <person name="Lee Y.-S."/>
            <person name="Embley T.M."/>
            <person name="Coombs G.H."/>
            <person name="Mottram J.C."/>
            <person name="Tachezy J."/>
            <person name="Fraser-Liggett C.M."/>
            <person name="Johnson P.J."/>
        </authorList>
    </citation>
    <scope>NUCLEOTIDE SEQUENCE [LARGE SCALE GENOMIC DNA]</scope>
    <source>
        <strain evidence="1">G3</strain>
    </source>
</reference>
<evidence type="ECO:0000313" key="1">
    <source>
        <dbReference type="EMBL" id="EAY11811.1"/>
    </source>
</evidence>
<dbReference type="VEuPathDB" id="TrichDB:TVAG_458830"/>
<proteinExistence type="predicted"/>
<gene>
    <name evidence="1" type="ORF">TVAG_458830</name>
</gene>
<dbReference type="Proteomes" id="UP000001542">
    <property type="component" value="Unassembled WGS sequence"/>
</dbReference>
<sequence length="574" mass="67142">MSSNKIALEFKEIKETFGLSKDEIRYLDNQTSKLAKSPEKAIHYLEKIRNFFNTKQEIVDKLAKITDDIQEKAKNTETAKKFISIFEKVREADIKTLNVFVRAFSMFLSNLISPEIFKDFALIILQKIKQNNKATKDSLNEIINTVTENSIGFLLSLLNSGNSKISFLYNPSCDVSTAFQYVMFASFILDAEEFQHFINSIWLYSFSLLSRDSTNNIITAIDKNLAQYFMQISQKIQKIEFHPSKLSKYYPNFVYPAASNYLTEGFISYVTSSYYENQVENCFQLANLSRFYVTRFTDFYDNYSYLDSRATRMYHFYLDTARFLRTQEEDDFSGLAKAAEYIFGHRIPLDVIDREGFLTKLLEYYLNETRTYSNRTIDILKERLKELETDLINYRDIFKKLYGVPLIRRKLITEGFEFDLPTRKQLNQILEPLNPLIEMLEISEKIEKMNNFVFSKKCNHLLDEYTAISVIYYFILIEIMKTITDDEKNLDLKQIFTGTNPPYTDLHAEMSCVDMILMKLASSLEKAIDEGQDSLSIDYQGEIYNEGDFLYNIKTEDDKVTILPVINAFVFPHD</sequence>
<protein>
    <submittedName>
        <fullName evidence="1">Uncharacterized protein</fullName>
    </submittedName>
</protein>
<accession>A2E688</accession>
<dbReference type="AlphaFoldDB" id="A2E688"/>
<keyword evidence="2" id="KW-1185">Reference proteome</keyword>